<gene>
    <name evidence="2" type="ORF">K788_00010645</name>
</gene>
<dbReference type="Proteomes" id="UP000019146">
    <property type="component" value="Plasmid unnamed"/>
</dbReference>
<protein>
    <submittedName>
        <fullName evidence="2">Set domain-containing protein bromodomain-containing</fullName>
    </submittedName>
</protein>
<feature type="region of interest" description="Disordered" evidence="1">
    <location>
        <begin position="26"/>
        <end position="73"/>
    </location>
</feature>
<evidence type="ECO:0000313" key="3">
    <source>
        <dbReference type="Proteomes" id="UP000019146"/>
    </source>
</evidence>
<evidence type="ECO:0000256" key="1">
    <source>
        <dbReference type="SAM" id="MobiDB-lite"/>
    </source>
</evidence>
<dbReference type="KEGG" id="bcai:K788_00010645"/>
<accession>A0A0P0RQ55</accession>
<keyword evidence="2" id="KW-0614">Plasmid</keyword>
<dbReference type="AlphaFoldDB" id="A0A0P0RQ55"/>
<geneLocation type="plasmid" evidence="3"/>
<dbReference type="EMBL" id="CP012748">
    <property type="protein sequence ID" value="ALL71158.1"/>
    <property type="molecule type" value="Genomic_DNA"/>
</dbReference>
<evidence type="ECO:0000313" key="2">
    <source>
        <dbReference type="EMBL" id="ALL71158.1"/>
    </source>
</evidence>
<name>A0A0P0RQ55_9BURK</name>
<reference evidence="2 3" key="1">
    <citation type="journal article" date="2014" name="Genome Announc.">
        <title>Draft Genome Sequence of the Haloacid-Degrading Burkholderia caribensis Strain MBA4.</title>
        <authorList>
            <person name="Pan Y."/>
            <person name="Kong K.F."/>
            <person name="Tsang J.S."/>
        </authorList>
    </citation>
    <scope>NUCLEOTIDE SEQUENCE [LARGE SCALE GENOMIC DNA]</scope>
    <source>
        <strain evidence="2 3">MBA4</strain>
        <plasmid evidence="3">Plasmid</plasmid>
    </source>
</reference>
<organism evidence="2 3">
    <name type="scientific">Paraburkholderia caribensis MBA4</name>
    <dbReference type="NCBI Taxonomy" id="1323664"/>
    <lineage>
        <taxon>Bacteria</taxon>
        <taxon>Pseudomonadati</taxon>
        <taxon>Pseudomonadota</taxon>
        <taxon>Betaproteobacteria</taxon>
        <taxon>Burkholderiales</taxon>
        <taxon>Burkholderiaceae</taxon>
        <taxon>Paraburkholderia</taxon>
    </lineage>
</organism>
<proteinExistence type="predicted"/>
<sequence>MNRAVVSGVFAHIACVAPSHRPVRDAAMPTAQCKQASRRSKRVPMRAARVPTELPPEPTRLDGSERASTSRPAARERLAAWRFACPNFCVSMKTSNVQATSN</sequence>